<comment type="caution">
    <text evidence="7">The sequence shown here is derived from an EMBL/GenBank/DDBJ whole genome shotgun (WGS) entry which is preliminary data.</text>
</comment>
<evidence type="ECO:0000313" key="8">
    <source>
        <dbReference type="Proteomes" id="UP000003240"/>
    </source>
</evidence>
<gene>
    <name evidence="7" type="ORF">ALO_05423</name>
</gene>
<reference evidence="7 8" key="1">
    <citation type="journal article" date="2011" name="EMBO J.">
        <title>Structural diversity of bacterial flagellar motors.</title>
        <authorList>
            <person name="Chen S."/>
            <person name="Beeby M."/>
            <person name="Murphy G.E."/>
            <person name="Leadbetter J.R."/>
            <person name="Hendrixson D.R."/>
            <person name="Briegel A."/>
            <person name="Li Z."/>
            <person name="Shi J."/>
            <person name="Tocheva E.I."/>
            <person name="Muller A."/>
            <person name="Dobro M.J."/>
            <person name="Jensen G.J."/>
        </authorList>
    </citation>
    <scope>NUCLEOTIDE SEQUENCE [LARGE SCALE GENOMIC DNA]</scope>
    <source>
        <strain evidence="7 8">DSM 6540</strain>
    </source>
</reference>
<keyword evidence="2" id="KW-1003">Cell membrane</keyword>
<feature type="transmembrane region" description="Helical" evidence="6">
    <location>
        <begin position="64"/>
        <end position="81"/>
    </location>
</feature>
<name>F7NG98_9FIRM</name>
<dbReference type="AlphaFoldDB" id="F7NG98"/>
<feature type="transmembrane region" description="Helical" evidence="6">
    <location>
        <begin position="149"/>
        <end position="172"/>
    </location>
</feature>
<feature type="transmembrane region" description="Helical" evidence="6">
    <location>
        <begin position="33"/>
        <end position="52"/>
    </location>
</feature>
<evidence type="ECO:0000256" key="3">
    <source>
        <dbReference type="ARBA" id="ARBA00022692"/>
    </source>
</evidence>
<dbReference type="InterPro" id="IPR007300">
    <property type="entry name" value="CidB/LrgB"/>
</dbReference>
<evidence type="ECO:0000313" key="7">
    <source>
        <dbReference type="EMBL" id="EGO65016.1"/>
    </source>
</evidence>
<dbReference type="Pfam" id="PF04172">
    <property type="entry name" value="LrgB"/>
    <property type="match status" value="1"/>
</dbReference>
<evidence type="ECO:0000256" key="5">
    <source>
        <dbReference type="ARBA" id="ARBA00023136"/>
    </source>
</evidence>
<sequence>MQDQDIVTLMMISLTLGAYLFSRRLCLRYQSPWLNVVAVSSALVIAILLIFHIPYEMYQPGKDLISILLGPATVCLAVPLYNHRAVVKKHLVLIIGGVCLASALTSLIAMGIVQWLGLPRDVVISIGPKSATAPIAVEVARMNGGDPGLAVAFVVATGTLGAVLGPALLTFLKITNPVIRGLAMGTVSHGQGTAVALLEGEQQGMMAGIGMALSALVTSGFIPIIVPILLSC</sequence>
<dbReference type="EMBL" id="AFGF01000040">
    <property type="protein sequence ID" value="EGO65016.1"/>
    <property type="molecule type" value="Genomic_DNA"/>
</dbReference>
<evidence type="ECO:0000256" key="1">
    <source>
        <dbReference type="ARBA" id="ARBA00004651"/>
    </source>
</evidence>
<accession>F7NG98</accession>
<dbReference type="eggNOG" id="COG1346">
    <property type="taxonomic scope" value="Bacteria"/>
</dbReference>
<feature type="transmembrane region" description="Helical" evidence="6">
    <location>
        <begin position="207"/>
        <end position="230"/>
    </location>
</feature>
<dbReference type="Proteomes" id="UP000003240">
    <property type="component" value="Unassembled WGS sequence"/>
</dbReference>
<keyword evidence="5 6" id="KW-0472">Membrane</keyword>
<dbReference type="PANTHER" id="PTHR30249">
    <property type="entry name" value="PUTATIVE SEROTONIN TRANSPORTER"/>
    <property type="match status" value="1"/>
</dbReference>
<evidence type="ECO:0000256" key="4">
    <source>
        <dbReference type="ARBA" id="ARBA00022989"/>
    </source>
</evidence>
<proteinExistence type="predicted"/>
<feature type="transmembrane region" description="Helical" evidence="6">
    <location>
        <begin position="6"/>
        <end position="21"/>
    </location>
</feature>
<organism evidence="7 8">
    <name type="scientific">Acetonema longum DSM 6540</name>
    <dbReference type="NCBI Taxonomy" id="1009370"/>
    <lineage>
        <taxon>Bacteria</taxon>
        <taxon>Bacillati</taxon>
        <taxon>Bacillota</taxon>
        <taxon>Negativicutes</taxon>
        <taxon>Acetonemataceae</taxon>
        <taxon>Acetonema</taxon>
    </lineage>
</organism>
<keyword evidence="8" id="KW-1185">Reference proteome</keyword>
<evidence type="ECO:0000256" key="2">
    <source>
        <dbReference type="ARBA" id="ARBA00022475"/>
    </source>
</evidence>
<dbReference type="PANTHER" id="PTHR30249:SF17">
    <property type="entry name" value="HOLIN-LIKE PROTEIN CIDB"/>
    <property type="match status" value="1"/>
</dbReference>
<evidence type="ECO:0000256" key="6">
    <source>
        <dbReference type="SAM" id="Phobius"/>
    </source>
</evidence>
<dbReference type="STRING" id="1009370.ALO_05423"/>
<feature type="transmembrane region" description="Helical" evidence="6">
    <location>
        <begin position="93"/>
        <end position="116"/>
    </location>
</feature>
<protein>
    <submittedName>
        <fullName evidence="7">LrgB family protein</fullName>
    </submittedName>
</protein>
<dbReference type="GO" id="GO:0005886">
    <property type="term" value="C:plasma membrane"/>
    <property type="evidence" value="ECO:0007669"/>
    <property type="project" value="UniProtKB-SubCell"/>
</dbReference>
<dbReference type="RefSeq" id="WP_004093574.1">
    <property type="nucleotide sequence ID" value="NZ_AFGF01000040.1"/>
</dbReference>
<comment type="subcellular location">
    <subcellularLocation>
        <location evidence="1">Cell membrane</location>
        <topology evidence="1">Multi-pass membrane protein</topology>
    </subcellularLocation>
</comment>
<keyword evidence="3 6" id="KW-0812">Transmembrane</keyword>
<keyword evidence="4 6" id="KW-1133">Transmembrane helix</keyword>